<evidence type="ECO:0000313" key="2">
    <source>
        <dbReference type="EMBL" id="PSB04928.1"/>
    </source>
</evidence>
<dbReference type="Gene3D" id="1.10.260.40">
    <property type="entry name" value="lambda repressor-like DNA-binding domains"/>
    <property type="match status" value="1"/>
</dbReference>
<dbReference type="RefSeq" id="WP_106286896.1">
    <property type="nucleotide sequence ID" value="NZ_CAWNTC010000136.1"/>
</dbReference>
<dbReference type="Proteomes" id="UP000238762">
    <property type="component" value="Unassembled WGS sequence"/>
</dbReference>
<keyword evidence="3" id="KW-1185">Reference proteome</keyword>
<sequence>MTQTNPNIFEDLGFSAEESENLRVRSDLMISLRQLIRSKQWSLEEAALHLKTTIDCVEELLAGKIDRFQVESLITMLTHAGMKVQVEIVAA</sequence>
<dbReference type="GO" id="GO:0003677">
    <property type="term" value="F:DNA binding"/>
    <property type="evidence" value="ECO:0007669"/>
    <property type="project" value="InterPro"/>
</dbReference>
<evidence type="ECO:0000313" key="3">
    <source>
        <dbReference type="Proteomes" id="UP000238762"/>
    </source>
</evidence>
<protein>
    <submittedName>
        <fullName evidence="2">XRE family transcriptional regulator</fullName>
    </submittedName>
</protein>
<gene>
    <name evidence="2" type="ORF">C7B64_01485</name>
</gene>
<dbReference type="Pfam" id="PF13744">
    <property type="entry name" value="HTH_37"/>
    <property type="match status" value="1"/>
</dbReference>
<accession>A0A2T1C9T3</accession>
<dbReference type="OrthoDB" id="9795596at2"/>
<feature type="domain" description="HigA2-like helix-turn-helix" evidence="1">
    <location>
        <begin position="9"/>
        <end position="88"/>
    </location>
</feature>
<dbReference type="EMBL" id="PVWJ01000005">
    <property type="protein sequence ID" value="PSB04928.1"/>
    <property type="molecule type" value="Genomic_DNA"/>
</dbReference>
<reference evidence="2 3" key="1">
    <citation type="submission" date="2018-02" db="EMBL/GenBank/DDBJ databases">
        <authorList>
            <person name="Cohen D.B."/>
            <person name="Kent A.D."/>
        </authorList>
    </citation>
    <scope>NUCLEOTIDE SEQUENCE [LARGE SCALE GENOMIC DNA]</scope>
    <source>
        <strain evidence="2 3">CCAP 1448/3</strain>
    </source>
</reference>
<dbReference type="InterPro" id="IPR039554">
    <property type="entry name" value="HigA2-like_HTH"/>
</dbReference>
<dbReference type="SUPFAM" id="SSF47413">
    <property type="entry name" value="lambda repressor-like DNA-binding domains"/>
    <property type="match status" value="1"/>
</dbReference>
<proteinExistence type="predicted"/>
<dbReference type="InterPro" id="IPR010982">
    <property type="entry name" value="Lambda_DNA-bd_dom_sf"/>
</dbReference>
<dbReference type="AlphaFoldDB" id="A0A2T1C9T3"/>
<organism evidence="2 3">
    <name type="scientific">Merismopedia glauca CCAP 1448/3</name>
    <dbReference type="NCBI Taxonomy" id="1296344"/>
    <lineage>
        <taxon>Bacteria</taxon>
        <taxon>Bacillati</taxon>
        <taxon>Cyanobacteriota</taxon>
        <taxon>Cyanophyceae</taxon>
        <taxon>Synechococcales</taxon>
        <taxon>Merismopediaceae</taxon>
        <taxon>Merismopedia</taxon>
    </lineage>
</organism>
<evidence type="ECO:0000259" key="1">
    <source>
        <dbReference type="Pfam" id="PF13744"/>
    </source>
</evidence>
<reference evidence="2 3" key="2">
    <citation type="submission" date="2018-03" db="EMBL/GenBank/DDBJ databases">
        <title>The ancient ancestry and fast evolution of plastids.</title>
        <authorList>
            <person name="Moore K.R."/>
            <person name="Magnabosco C."/>
            <person name="Momper L."/>
            <person name="Gold D.A."/>
            <person name="Bosak T."/>
            <person name="Fournier G.P."/>
        </authorList>
    </citation>
    <scope>NUCLEOTIDE SEQUENCE [LARGE SCALE GENOMIC DNA]</scope>
    <source>
        <strain evidence="2 3">CCAP 1448/3</strain>
    </source>
</reference>
<name>A0A2T1C9T3_9CYAN</name>
<comment type="caution">
    <text evidence="2">The sequence shown here is derived from an EMBL/GenBank/DDBJ whole genome shotgun (WGS) entry which is preliminary data.</text>
</comment>